<sequence>MKKSFLFSFILTLAIYHGHSQNFIGTAIYQSKTSIQGDFGPPDMPEARKQEILERMKKAMEKSYELTFDRSTSIYIEEEKLVTPSVDQGRGGPRFGMFSTTGGTYYKNIQGQVYTNSVETFGKKFLIKDSLPQLNWQLTSETKKIGNYTCYKATAVKTIDTTSMENLRNMMRPPRRGNGDKAGEQEQKDSVQGNSLLARIESPKEQIITAWFTPDIPVGQGPGPYWGLPGLILEVNDGRTAILCSKIVLSPDKEIEIVQPKRGKEVTQAEYNKILVEKMKEMSERFRNNGRRGGGPGGRP</sequence>
<gene>
    <name evidence="2" type="ORF">MACH07_18150</name>
</gene>
<dbReference type="RefSeq" id="WP_338193328.1">
    <property type="nucleotide sequence ID" value="NZ_AP027268.1"/>
</dbReference>
<dbReference type="InterPro" id="IPR005901">
    <property type="entry name" value="GLPGLI"/>
</dbReference>
<protein>
    <submittedName>
        <fullName evidence="2">GLPGLI family protein</fullName>
    </submittedName>
</protein>
<evidence type="ECO:0000313" key="2">
    <source>
        <dbReference type="EMBL" id="BDW92983.1"/>
    </source>
</evidence>
<dbReference type="Pfam" id="PF09697">
    <property type="entry name" value="Porph_ging"/>
    <property type="match status" value="1"/>
</dbReference>
<keyword evidence="3" id="KW-1185">Reference proteome</keyword>
<accession>A0AA48HIP8</accession>
<feature type="region of interest" description="Disordered" evidence="1">
    <location>
        <begin position="169"/>
        <end position="193"/>
    </location>
</feature>
<dbReference type="Proteomes" id="UP001330184">
    <property type="component" value="Chromosome"/>
</dbReference>
<organism evidence="2 3">
    <name type="scientific">Flagellimonas marinaquae</name>
    <dbReference type="NCBI Taxonomy" id="254955"/>
    <lineage>
        <taxon>Bacteria</taxon>
        <taxon>Pseudomonadati</taxon>
        <taxon>Bacteroidota</taxon>
        <taxon>Flavobacteriia</taxon>
        <taxon>Flavobacteriales</taxon>
        <taxon>Flavobacteriaceae</taxon>
        <taxon>Flagellimonas</taxon>
    </lineage>
</organism>
<dbReference type="AlphaFoldDB" id="A0AA48HIP8"/>
<evidence type="ECO:0000256" key="1">
    <source>
        <dbReference type="SAM" id="MobiDB-lite"/>
    </source>
</evidence>
<name>A0AA48HIP8_9FLAO</name>
<feature type="compositionally biased region" description="Basic and acidic residues" evidence="1">
    <location>
        <begin position="177"/>
        <end position="189"/>
    </location>
</feature>
<dbReference type="NCBIfam" id="TIGR01200">
    <property type="entry name" value="GLPGLI"/>
    <property type="match status" value="1"/>
</dbReference>
<proteinExistence type="predicted"/>
<evidence type="ECO:0000313" key="3">
    <source>
        <dbReference type="Proteomes" id="UP001330184"/>
    </source>
</evidence>
<dbReference type="EMBL" id="AP027268">
    <property type="protein sequence ID" value="BDW92983.1"/>
    <property type="molecule type" value="Genomic_DNA"/>
</dbReference>
<reference evidence="2 3" key="1">
    <citation type="submission" date="2023-01" db="EMBL/GenBank/DDBJ databases">
        <title>Complete genome sequence of Muricauda aquimarina strain IFOP_LL357.</title>
        <authorList>
            <person name="Gajardo G."/>
            <person name="Ueki S."/>
            <person name="Maruyama F."/>
        </authorList>
    </citation>
    <scope>NUCLEOTIDE SEQUENCE [LARGE SCALE GENOMIC DNA]</scope>
    <source>
        <strain evidence="2 3">IFOP_LL357</strain>
    </source>
</reference>